<dbReference type="EMBL" id="CP000125">
    <property type="protein sequence ID" value="ABA52113.1"/>
    <property type="molecule type" value="Genomic_DNA"/>
</dbReference>
<dbReference type="KEGG" id="bpm:BURPS1710b_A0191"/>
<dbReference type="AlphaFoldDB" id="Q3JM53"/>
<gene>
    <name evidence="1" type="ordered locus">BURPS1710b_A0191</name>
</gene>
<accession>Q3JM53</accession>
<evidence type="ECO:0000313" key="2">
    <source>
        <dbReference type="Proteomes" id="UP000002700"/>
    </source>
</evidence>
<dbReference type="HOGENOM" id="CLU_2477396_0_0_4"/>
<dbReference type="EnsemblBacteria" id="ABA52113">
    <property type="protein sequence ID" value="ABA52113"/>
    <property type="gene ID" value="BURPS1710b_A0191"/>
</dbReference>
<proteinExistence type="predicted"/>
<evidence type="ECO:0000313" key="1">
    <source>
        <dbReference type="EMBL" id="ABA52113.1"/>
    </source>
</evidence>
<dbReference type="SUPFAM" id="SSF56209">
    <property type="entry name" value="Nitrile hydratase alpha chain"/>
    <property type="match status" value="1"/>
</dbReference>
<organism evidence="1 2">
    <name type="scientific">Burkholderia pseudomallei (strain 1710b)</name>
    <dbReference type="NCBI Taxonomy" id="320372"/>
    <lineage>
        <taxon>Bacteria</taxon>
        <taxon>Pseudomonadati</taxon>
        <taxon>Pseudomonadota</taxon>
        <taxon>Betaproteobacteria</taxon>
        <taxon>Burkholderiales</taxon>
        <taxon>Burkholderiaceae</taxon>
        <taxon>Burkholderia</taxon>
        <taxon>pseudomallei group</taxon>
    </lineage>
</organism>
<dbReference type="GO" id="GO:0003824">
    <property type="term" value="F:catalytic activity"/>
    <property type="evidence" value="ECO:0007669"/>
    <property type="project" value="InterPro"/>
</dbReference>
<name>Q3JM53_BURP1</name>
<dbReference type="GO" id="GO:0046914">
    <property type="term" value="F:transition metal ion binding"/>
    <property type="evidence" value="ECO:0007669"/>
    <property type="project" value="InterPro"/>
</dbReference>
<protein>
    <submittedName>
        <fullName evidence="1">Uncharacterized protein</fullName>
    </submittedName>
</protein>
<reference evidence="1 2" key="1">
    <citation type="submission" date="2005-09" db="EMBL/GenBank/DDBJ databases">
        <authorList>
            <person name="Woods D.E."/>
            <person name="Nierman W.C."/>
        </authorList>
    </citation>
    <scope>NUCLEOTIDE SEQUENCE [LARGE SCALE GENOMIC DNA]</scope>
    <source>
        <strain evidence="1 2">1710b</strain>
    </source>
</reference>
<dbReference type="InterPro" id="IPR036648">
    <property type="entry name" value="CN_Hdrase_a/SCN_Hdrase_g_sf"/>
</dbReference>
<dbReference type="Proteomes" id="UP000002700">
    <property type="component" value="Chromosome II"/>
</dbReference>
<sequence>MFCNCRSILAGTISKSMVSSHSHCEVIDMLYDDIVSALGKAVKDPGYRDKLLKDPNGTLKAEGADLGNSVTTLEWVESTNCLNVHVANGGANWSGAVLLKIEK</sequence>